<organism evidence="6 7">
    <name type="scientific">Aspergillus turcosus</name>
    <dbReference type="NCBI Taxonomy" id="1245748"/>
    <lineage>
        <taxon>Eukaryota</taxon>
        <taxon>Fungi</taxon>
        <taxon>Dikarya</taxon>
        <taxon>Ascomycota</taxon>
        <taxon>Pezizomycotina</taxon>
        <taxon>Eurotiomycetes</taxon>
        <taxon>Eurotiomycetidae</taxon>
        <taxon>Eurotiales</taxon>
        <taxon>Aspergillaceae</taxon>
        <taxon>Aspergillus</taxon>
        <taxon>Aspergillus subgen. Fumigati</taxon>
    </lineage>
</organism>
<feature type="domain" description="Zn(2)-C6 fungal-type" evidence="5">
    <location>
        <begin position="9"/>
        <end position="37"/>
    </location>
</feature>
<evidence type="ECO:0000313" key="6">
    <source>
        <dbReference type="EMBL" id="RLL93201.1"/>
    </source>
</evidence>
<evidence type="ECO:0000256" key="1">
    <source>
        <dbReference type="ARBA" id="ARBA00023015"/>
    </source>
</evidence>
<evidence type="ECO:0000313" key="7">
    <source>
        <dbReference type="Proteomes" id="UP000215289"/>
    </source>
</evidence>
<dbReference type="Proteomes" id="UP000215289">
    <property type="component" value="Unassembled WGS sequence"/>
</dbReference>
<keyword evidence="3" id="KW-0804">Transcription</keyword>
<evidence type="ECO:0000256" key="2">
    <source>
        <dbReference type="ARBA" id="ARBA00023125"/>
    </source>
</evidence>
<dbReference type="STRING" id="1245748.A0A421CTK7"/>
<evidence type="ECO:0000256" key="4">
    <source>
        <dbReference type="ARBA" id="ARBA00023242"/>
    </source>
</evidence>
<dbReference type="EMBL" id="NIDN02000367">
    <property type="protein sequence ID" value="RLL93201.1"/>
    <property type="molecule type" value="Genomic_DNA"/>
</dbReference>
<evidence type="ECO:0000259" key="5">
    <source>
        <dbReference type="PROSITE" id="PS50048"/>
    </source>
</evidence>
<dbReference type="InterPro" id="IPR036864">
    <property type="entry name" value="Zn2-C6_fun-type_DNA-bd_sf"/>
</dbReference>
<gene>
    <name evidence="6" type="ORF">CFD26_100363</name>
</gene>
<dbReference type="InterPro" id="IPR053175">
    <property type="entry name" value="DHMBA_Reg_Transcription_Factor"/>
</dbReference>
<proteinExistence type="predicted"/>
<dbReference type="SMART" id="SM00066">
    <property type="entry name" value="GAL4"/>
    <property type="match status" value="1"/>
</dbReference>
<dbReference type="AlphaFoldDB" id="A0A421CTK7"/>
<dbReference type="InterPro" id="IPR021858">
    <property type="entry name" value="Fun_TF"/>
</dbReference>
<accession>A0A421CTK7</accession>
<keyword evidence="1" id="KW-0805">Transcription regulation</keyword>
<dbReference type="CDD" id="cd00067">
    <property type="entry name" value="GAL4"/>
    <property type="match status" value="1"/>
</dbReference>
<dbReference type="PROSITE" id="PS50048">
    <property type="entry name" value="ZN2_CY6_FUNGAL_2"/>
    <property type="match status" value="1"/>
</dbReference>
<dbReference type="InterPro" id="IPR001138">
    <property type="entry name" value="Zn2Cys6_DnaBD"/>
</dbReference>
<dbReference type="Pfam" id="PF00172">
    <property type="entry name" value="Zn_clus"/>
    <property type="match status" value="1"/>
</dbReference>
<dbReference type="SUPFAM" id="SSF57701">
    <property type="entry name" value="Zn2/Cys6 DNA-binding domain"/>
    <property type="match status" value="1"/>
</dbReference>
<sequence length="481" mass="53663">MSRPRASKGCGNCRSVKRRCDQQSPHCGQCIRLREECPGYRDEWDLIFRDQTDRTIKRSQEKKIKTVIHNLPPPARMISPSADEIGVNFFLRNFVSGQASSRGCLNYIPSVYRDDGGHPALVASMAAVGLVALANSTRQPELANLARAKYTEAIRNVNTALASPAELVKDSTLMSVISLGVFEHVSEHKSWARHVEGAAALVVARGKGQFTSTATILMFNQVRADLVLACVHGEKPFPKDMIELQEEAAKHTDASGAFWLLGVLGTRCASLLMGVRENTGGIPWSQYLEEATLIEREFQRTLRLLAIQEPYKTTRDYGGAQNLIYSGRVDLYKDTWAIRVWNNLRNLQMIVCEILLYLLERILITDFTLTPAAREYLKTKLQMTMHTLSNLSDDILATIPQALEFLSSASDTPSVDLSFQGSVSGGYILTWCLYMVGKCPATKGETRKWVIQRLQDFGRNMGISVALQLVEHIVKIDHLAD</sequence>
<keyword evidence="2" id="KW-0238">DNA-binding</keyword>
<dbReference type="GO" id="GO:0003677">
    <property type="term" value="F:DNA binding"/>
    <property type="evidence" value="ECO:0007669"/>
    <property type="project" value="UniProtKB-KW"/>
</dbReference>
<evidence type="ECO:0000256" key="3">
    <source>
        <dbReference type="ARBA" id="ARBA00023163"/>
    </source>
</evidence>
<name>A0A421CTK7_9EURO</name>
<dbReference type="OrthoDB" id="4220372at2759"/>
<dbReference type="PANTHER" id="PTHR38791:SF5">
    <property type="entry name" value="TRANSCRIPTION FACTOR DBAG-RELATED"/>
    <property type="match status" value="1"/>
</dbReference>
<dbReference type="GO" id="GO:0008270">
    <property type="term" value="F:zinc ion binding"/>
    <property type="evidence" value="ECO:0007669"/>
    <property type="project" value="InterPro"/>
</dbReference>
<keyword evidence="7" id="KW-1185">Reference proteome</keyword>
<dbReference type="Gene3D" id="4.10.240.10">
    <property type="entry name" value="Zn(2)-C6 fungal-type DNA-binding domain"/>
    <property type="match status" value="1"/>
</dbReference>
<dbReference type="PANTHER" id="PTHR38791">
    <property type="entry name" value="ZN(II)2CYS6 TRANSCRIPTION FACTOR (EUROFUNG)-RELATED-RELATED"/>
    <property type="match status" value="1"/>
</dbReference>
<comment type="caution">
    <text evidence="6">The sequence shown here is derived from an EMBL/GenBank/DDBJ whole genome shotgun (WGS) entry which is preliminary data.</text>
</comment>
<dbReference type="GO" id="GO:0000981">
    <property type="term" value="F:DNA-binding transcription factor activity, RNA polymerase II-specific"/>
    <property type="evidence" value="ECO:0007669"/>
    <property type="project" value="InterPro"/>
</dbReference>
<dbReference type="PROSITE" id="PS00463">
    <property type="entry name" value="ZN2_CY6_FUNGAL_1"/>
    <property type="match status" value="1"/>
</dbReference>
<protein>
    <recommendedName>
        <fullName evidence="5">Zn(2)-C6 fungal-type domain-containing protein</fullName>
    </recommendedName>
</protein>
<reference evidence="6 7" key="1">
    <citation type="submission" date="2018-08" db="EMBL/GenBank/DDBJ databases">
        <title>Draft genome sequences of two Aspergillus turcosus clinical strains isolated from bronchoalveolar lavage fluid: one azole-susceptible and the other azole-resistant.</title>
        <authorList>
            <person name="Parent-Michaud M."/>
            <person name="Dufresne P.J."/>
            <person name="Fournier E."/>
            <person name="Martineau C."/>
            <person name="Moreira S."/>
            <person name="Perkins V."/>
            <person name="De Repentigny L."/>
            <person name="Dufresne S.F."/>
        </authorList>
    </citation>
    <scope>NUCLEOTIDE SEQUENCE [LARGE SCALE GENOMIC DNA]</scope>
    <source>
        <strain evidence="6">HMR AF 1038</strain>
    </source>
</reference>
<dbReference type="Pfam" id="PF11951">
    <property type="entry name" value="Fungal_trans_2"/>
    <property type="match status" value="1"/>
</dbReference>
<keyword evidence="4" id="KW-0539">Nucleus</keyword>